<dbReference type="Pfam" id="PF05699">
    <property type="entry name" value="Dimer_Tnp_hAT"/>
    <property type="match status" value="1"/>
</dbReference>
<dbReference type="AlphaFoldDB" id="A0A2S2NTI1"/>
<protein>
    <submittedName>
        <fullName evidence="2">Zinc finger MYM-type protein 1</fullName>
    </submittedName>
</protein>
<reference evidence="2" key="1">
    <citation type="submission" date="2018-04" db="EMBL/GenBank/DDBJ databases">
        <title>Transcriptome of Schizaphis graminum biotype I.</title>
        <authorList>
            <person name="Scully E.D."/>
            <person name="Geib S.M."/>
            <person name="Palmer N.A."/>
            <person name="Koch K."/>
            <person name="Bradshaw J."/>
            <person name="Heng-Moss T."/>
            <person name="Sarath G."/>
        </authorList>
    </citation>
    <scope>NUCLEOTIDE SEQUENCE</scope>
</reference>
<sequence length="177" mass="20154">MRRNAYFDRPIRYAKKHDKLVLICHAKKYFDEVDSDRRLTTTDEKRQRGGGINFICTRAQIGVVAALEMAHELKSISAMVDDNLTPYELLTFVINAGDFAPNLSIALRILITLPVSVATGERSFSKLKLIKTYLRSTMKNERLCGLAMISIEHEVGQELTEKKLVDDFAKLKARKHL</sequence>
<dbReference type="PANTHER" id="PTHR45749">
    <property type="match status" value="1"/>
</dbReference>
<proteinExistence type="predicted"/>
<accession>A0A2S2NTI1</accession>
<feature type="domain" description="HAT C-terminal dimerisation" evidence="1">
    <location>
        <begin position="82"/>
        <end position="154"/>
    </location>
</feature>
<evidence type="ECO:0000259" key="1">
    <source>
        <dbReference type="Pfam" id="PF05699"/>
    </source>
</evidence>
<organism evidence="2">
    <name type="scientific">Schizaphis graminum</name>
    <name type="common">Green bug aphid</name>
    <dbReference type="NCBI Taxonomy" id="13262"/>
    <lineage>
        <taxon>Eukaryota</taxon>
        <taxon>Metazoa</taxon>
        <taxon>Ecdysozoa</taxon>
        <taxon>Arthropoda</taxon>
        <taxon>Hexapoda</taxon>
        <taxon>Insecta</taxon>
        <taxon>Pterygota</taxon>
        <taxon>Neoptera</taxon>
        <taxon>Paraneoptera</taxon>
        <taxon>Hemiptera</taxon>
        <taxon>Sternorrhyncha</taxon>
        <taxon>Aphidomorpha</taxon>
        <taxon>Aphidoidea</taxon>
        <taxon>Aphididae</taxon>
        <taxon>Aphidini</taxon>
        <taxon>Schizaphis</taxon>
    </lineage>
</organism>
<dbReference type="PANTHER" id="PTHR45749:SF35">
    <property type="entry name" value="AC-LIKE TRANSPOSASE-RELATED"/>
    <property type="match status" value="1"/>
</dbReference>
<dbReference type="GO" id="GO:0046983">
    <property type="term" value="F:protein dimerization activity"/>
    <property type="evidence" value="ECO:0007669"/>
    <property type="project" value="InterPro"/>
</dbReference>
<name>A0A2S2NTI1_SCHGA</name>
<dbReference type="EMBL" id="GGMR01007845">
    <property type="protein sequence ID" value="MBY20464.1"/>
    <property type="molecule type" value="Transcribed_RNA"/>
</dbReference>
<gene>
    <name evidence="2" type="primary">ZMYM1_124</name>
    <name evidence="2" type="ORF">g.127255</name>
</gene>
<dbReference type="InterPro" id="IPR008906">
    <property type="entry name" value="HATC_C_dom"/>
</dbReference>
<evidence type="ECO:0000313" key="2">
    <source>
        <dbReference type="EMBL" id="MBY20464.1"/>
    </source>
</evidence>